<proteinExistence type="predicted"/>
<reference evidence="1 2" key="1">
    <citation type="submission" date="2016-04" db="EMBL/GenBank/DDBJ databases">
        <title>First whole genome shotgun sequence of the bacterium Enteractinococcus sp. strain UASWS1574.</title>
        <authorList>
            <person name="Crovadore J."/>
            <person name="Chablais R."/>
            <person name="Lefort F."/>
        </authorList>
    </citation>
    <scope>NUCLEOTIDE SEQUENCE [LARGE SCALE GENOMIC DNA]</scope>
    <source>
        <strain evidence="1 2">UASWS1574</strain>
    </source>
</reference>
<evidence type="ECO:0000313" key="1">
    <source>
        <dbReference type="EMBL" id="OAV59209.1"/>
    </source>
</evidence>
<sequence length="155" mass="17502">MLYLITFDHDVYTSPSTVGDLHVMEQDGESIDQLRWSAVELPFNSNDVLQPALRNGFRHPKGLMVDGGLVDIMTAPSRLEKAASAQDQLAEQLAELDRGPVPVENAGHVQQKDQDARDARLDHEESLGWVKTAREDLLKRPINDWLEQHWKSHGK</sequence>
<comment type="caution">
    <text evidence="1">The sequence shown here is derived from an EMBL/GenBank/DDBJ whole genome shotgun (WGS) entry which is preliminary data.</text>
</comment>
<accession>A0A1B7LW14</accession>
<dbReference type="RefSeq" id="WP_043058827.1">
    <property type="nucleotide sequence ID" value="NZ_LXEY01000022.1"/>
</dbReference>
<dbReference type="AlphaFoldDB" id="A0A1B7LW14"/>
<evidence type="ECO:0000313" key="2">
    <source>
        <dbReference type="Proteomes" id="UP000078292"/>
    </source>
</evidence>
<dbReference type="Proteomes" id="UP000078292">
    <property type="component" value="Unassembled WGS sequence"/>
</dbReference>
<dbReference type="OrthoDB" id="4964231at2"/>
<dbReference type="EMBL" id="LXEY01000022">
    <property type="protein sequence ID" value="OAV59209.1"/>
    <property type="molecule type" value="Genomic_DNA"/>
</dbReference>
<organism evidence="1 2">
    <name type="scientific">Enteractinococcus helveticum</name>
    <dbReference type="NCBI Taxonomy" id="1837282"/>
    <lineage>
        <taxon>Bacteria</taxon>
        <taxon>Bacillati</taxon>
        <taxon>Actinomycetota</taxon>
        <taxon>Actinomycetes</taxon>
        <taxon>Micrococcales</taxon>
        <taxon>Micrococcaceae</taxon>
    </lineage>
</organism>
<name>A0A1B7LW14_9MICC</name>
<gene>
    <name evidence="1" type="ORF">A6F49_15115</name>
</gene>
<protein>
    <submittedName>
        <fullName evidence="1">Uncharacterized protein</fullName>
    </submittedName>
</protein>
<keyword evidence="2" id="KW-1185">Reference proteome</keyword>